<evidence type="ECO:0000313" key="3">
    <source>
        <dbReference type="Proteomes" id="UP000694240"/>
    </source>
</evidence>
<organism evidence="2 3">
    <name type="scientific">Arabidopsis thaliana x Arabidopsis arenosa</name>
    <dbReference type="NCBI Taxonomy" id="1240361"/>
    <lineage>
        <taxon>Eukaryota</taxon>
        <taxon>Viridiplantae</taxon>
        <taxon>Streptophyta</taxon>
        <taxon>Embryophyta</taxon>
        <taxon>Tracheophyta</taxon>
        <taxon>Spermatophyta</taxon>
        <taxon>Magnoliopsida</taxon>
        <taxon>eudicotyledons</taxon>
        <taxon>Gunneridae</taxon>
        <taxon>Pentapetalae</taxon>
        <taxon>rosids</taxon>
        <taxon>malvids</taxon>
        <taxon>Brassicales</taxon>
        <taxon>Brassicaceae</taxon>
        <taxon>Camelineae</taxon>
        <taxon>Arabidopsis</taxon>
    </lineage>
</organism>
<feature type="domain" description="F-box" evidence="1">
    <location>
        <begin position="34"/>
        <end position="75"/>
    </location>
</feature>
<proteinExistence type="predicted"/>
<dbReference type="Pfam" id="PF00646">
    <property type="entry name" value="F-box"/>
    <property type="match status" value="1"/>
</dbReference>
<keyword evidence="3" id="KW-1185">Reference proteome</keyword>
<dbReference type="PANTHER" id="PTHR31111:SF125">
    <property type="entry name" value="F-BOX PROTEIN CPR30-LIKE"/>
    <property type="match status" value="1"/>
</dbReference>
<accession>A0A8T2C6H6</accession>
<name>A0A8T2C6H6_9BRAS</name>
<dbReference type="AlphaFoldDB" id="A0A8T2C6H6"/>
<dbReference type="Proteomes" id="UP000694240">
    <property type="component" value="Chromosome 6"/>
</dbReference>
<sequence length="146" mass="16652">MMTSKPNQQVTKINLTVSRPNKRSSSSGREIELLDSIPVDLVINILSRLSVSIKFIARCRCVSKLWSSIIRRLNYNQLFPIKPLAPPQLLFVYKVEGELLFNSSPQPHNPNMNSSLVATLRRRTSSKNFSKFCGHVRGLRVLKQRC</sequence>
<evidence type="ECO:0000259" key="1">
    <source>
        <dbReference type="Pfam" id="PF00646"/>
    </source>
</evidence>
<evidence type="ECO:0000313" key="2">
    <source>
        <dbReference type="EMBL" id="KAG7595117.1"/>
    </source>
</evidence>
<protein>
    <submittedName>
        <fullName evidence="2">F-box-like domain superfamily</fullName>
    </submittedName>
</protein>
<reference evidence="2 3" key="1">
    <citation type="submission" date="2020-12" db="EMBL/GenBank/DDBJ databases">
        <title>Concerted genomic and epigenomic changes stabilize Arabidopsis allopolyploids.</title>
        <authorList>
            <person name="Chen Z."/>
        </authorList>
    </citation>
    <scope>NUCLEOTIDE SEQUENCE [LARGE SCALE GENOMIC DNA]</scope>
    <source>
        <strain evidence="2">Allo738</strain>
        <tissue evidence="2">Leaf</tissue>
    </source>
</reference>
<comment type="caution">
    <text evidence="2">The sequence shown here is derived from an EMBL/GenBank/DDBJ whole genome shotgun (WGS) entry which is preliminary data.</text>
</comment>
<dbReference type="InterPro" id="IPR001810">
    <property type="entry name" value="F-box_dom"/>
</dbReference>
<gene>
    <name evidence="2" type="ORF">ISN45_Aa01g038320</name>
</gene>
<dbReference type="PANTHER" id="PTHR31111">
    <property type="entry name" value="BNAA05G37150D PROTEIN-RELATED"/>
    <property type="match status" value="1"/>
</dbReference>
<dbReference type="EMBL" id="JAEFBK010000006">
    <property type="protein sequence ID" value="KAG7595117.1"/>
    <property type="molecule type" value="Genomic_DNA"/>
</dbReference>